<evidence type="ECO:0000313" key="1">
    <source>
        <dbReference type="EMBL" id="APU86932.1"/>
    </source>
</evidence>
<dbReference type="GO" id="GO:0008168">
    <property type="term" value="F:methyltransferase activity"/>
    <property type="evidence" value="ECO:0007669"/>
    <property type="project" value="UniProtKB-KW"/>
</dbReference>
<keyword evidence="1" id="KW-0489">Methyltransferase</keyword>
<geneLocation type="plasmid" evidence="1">
    <name>pNPD8_2</name>
</geneLocation>
<gene>
    <name evidence="1" type="ORF">NPD8_3837</name>
</gene>
<dbReference type="EMBL" id="CP015702">
    <property type="protein sequence ID" value="APU86932.1"/>
    <property type="molecule type" value="Genomic_DNA"/>
</dbReference>
<accession>A0A1L7JMW5</accession>
<dbReference type="Gene3D" id="3.40.50.150">
    <property type="entry name" value="Vaccinia Virus protein VP39"/>
    <property type="match status" value="1"/>
</dbReference>
<protein>
    <submittedName>
        <fullName evidence="1">C-5 cytosine-specific DNA methylase domain protein</fullName>
    </submittedName>
</protein>
<dbReference type="GO" id="GO:0032259">
    <property type="term" value="P:methylation"/>
    <property type="evidence" value="ECO:0007669"/>
    <property type="project" value="UniProtKB-KW"/>
</dbReference>
<keyword evidence="1" id="KW-0808">Transferase</keyword>
<name>A0A1L7JMW5_CLOBO</name>
<keyword evidence="1" id="KW-0614">Plasmid</keyword>
<proteinExistence type="predicted"/>
<dbReference type="AlphaFoldDB" id="A0A1L7JMW5"/>
<dbReference type="InterPro" id="IPR029063">
    <property type="entry name" value="SAM-dependent_MTases_sf"/>
</dbReference>
<reference evidence="1" key="1">
    <citation type="submission" date="2016-05" db="EMBL/GenBank/DDBJ databases">
        <authorList>
            <person name="Lavstsen T."/>
            <person name="Jespersen J.S."/>
        </authorList>
    </citation>
    <scope>NUCLEOTIDE SEQUENCE</scope>
    <source>
        <strain evidence="1">CDC69096</strain>
        <plasmid evidence="1">pNPD8_2</plasmid>
    </source>
</reference>
<dbReference type="SUPFAM" id="SSF53335">
    <property type="entry name" value="S-adenosyl-L-methionine-dependent methyltransferases"/>
    <property type="match status" value="1"/>
</dbReference>
<sequence>MFNNALSSSILPLTVCSIFSGAGLMDKSFLDDFDIIFALDNDRAACETYEKFRKSYPT</sequence>
<organism evidence="1">
    <name type="scientific">Clostridium botulinum</name>
    <dbReference type="NCBI Taxonomy" id="1491"/>
    <lineage>
        <taxon>Bacteria</taxon>
        <taxon>Bacillati</taxon>
        <taxon>Bacillota</taxon>
        <taxon>Clostridia</taxon>
        <taxon>Eubacteriales</taxon>
        <taxon>Clostridiaceae</taxon>
        <taxon>Clostridium</taxon>
    </lineage>
</organism>